<dbReference type="HOGENOM" id="CLU_311066_0_0_1"/>
<dbReference type="GO" id="GO:0003677">
    <property type="term" value="F:DNA binding"/>
    <property type="evidence" value="ECO:0007669"/>
    <property type="project" value="UniProtKB-KW"/>
</dbReference>
<dbReference type="Proteomes" id="UP000000673">
    <property type="component" value="Unassembled WGS sequence"/>
</dbReference>
<dbReference type="SUPFAM" id="SSF46689">
    <property type="entry name" value="Homeodomain-like"/>
    <property type="match status" value="1"/>
</dbReference>
<dbReference type="GO" id="GO:0003682">
    <property type="term" value="F:chromatin binding"/>
    <property type="evidence" value="ECO:0007669"/>
    <property type="project" value="InterPro"/>
</dbReference>
<comment type="subcellular location">
    <subcellularLocation>
        <location evidence="1">Nucleus</location>
    </subcellularLocation>
</comment>
<dbReference type="EMBL" id="ADMH02001006">
    <property type="protein sequence ID" value="ETN64470.1"/>
    <property type="molecule type" value="Genomic_DNA"/>
</dbReference>
<feature type="compositionally biased region" description="Basic and acidic residues" evidence="5">
    <location>
        <begin position="1"/>
        <end position="19"/>
    </location>
</feature>
<feature type="domain" description="Myb-like" evidence="6">
    <location>
        <begin position="169"/>
        <end position="228"/>
    </location>
</feature>
<reference evidence="8" key="4">
    <citation type="submission" date="2015-06" db="UniProtKB">
        <authorList>
            <consortium name="EnsemblMetazoa"/>
        </authorList>
    </citation>
    <scope>IDENTIFICATION</scope>
</reference>
<gene>
    <name evidence="7" type="ORF">AND_003787</name>
</gene>
<evidence type="ECO:0000313" key="9">
    <source>
        <dbReference type="Proteomes" id="UP000000673"/>
    </source>
</evidence>
<feature type="region of interest" description="Disordered" evidence="5">
    <location>
        <begin position="75"/>
        <end position="97"/>
    </location>
</feature>
<dbReference type="GO" id="GO:0005634">
    <property type="term" value="C:nucleus"/>
    <property type="evidence" value="ECO:0007669"/>
    <property type="project" value="UniProtKB-SubCell"/>
</dbReference>
<keyword evidence="2" id="KW-0238">DNA-binding</keyword>
<evidence type="ECO:0000313" key="8">
    <source>
        <dbReference type="EnsemblMetazoa" id="ADAC003787-PA"/>
    </source>
</evidence>
<reference evidence="7" key="2">
    <citation type="submission" date="2010-05" db="EMBL/GenBank/DDBJ databases">
        <authorList>
            <person name="Almeida L.G."/>
            <person name="Nicolas M.F."/>
            <person name="Souza R.C."/>
            <person name="Vasconcelos A.T.R."/>
        </authorList>
    </citation>
    <scope>NUCLEOTIDE SEQUENCE</scope>
</reference>
<feature type="region of interest" description="Disordered" evidence="5">
    <location>
        <begin position="1011"/>
        <end position="1035"/>
    </location>
</feature>
<organism evidence="7">
    <name type="scientific">Anopheles darlingi</name>
    <name type="common">Mosquito</name>
    <dbReference type="NCBI Taxonomy" id="43151"/>
    <lineage>
        <taxon>Eukaryota</taxon>
        <taxon>Metazoa</taxon>
        <taxon>Ecdysozoa</taxon>
        <taxon>Arthropoda</taxon>
        <taxon>Hexapoda</taxon>
        <taxon>Insecta</taxon>
        <taxon>Pterygota</taxon>
        <taxon>Neoptera</taxon>
        <taxon>Endopterygota</taxon>
        <taxon>Diptera</taxon>
        <taxon>Nematocera</taxon>
        <taxon>Culicoidea</taxon>
        <taxon>Culicidae</taxon>
        <taxon>Anophelinae</taxon>
        <taxon>Anopheles</taxon>
    </lineage>
</organism>
<dbReference type="eggNOG" id="KOG4468">
    <property type="taxonomic scope" value="Eukaryota"/>
</dbReference>
<dbReference type="GO" id="GO:0007389">
    <property type="term" value="P:pattern specification process"/>
    <property type="evidence" value="ECO:0007669"/>
    <property type="project" value="TreeGrafter"/>
</dbReference>
<dbReference type="SMART" id="SM00717">
    <property type="entry name" value="SANT"/>
    <property type="match status" value="1"/>
</dbReference>
<evidence type="ECO:0000256" key="4">
    <source>
        <dbReference type="SAM" id="Coils"/>
    </source>
</evidence>
<evidence type="ECO:0000259" key="6">
    <source>
        <dbReference type="SMART" id="SM00717"/>
    </source>
</evidence>
<evidence type="ECO:0000256" key="5">
    <source>
        <dbReference type="SAM" id="MobiDB-lite"/>
    </source>
</evidence>
<dbReference type="FunCoup" id="W5JNK8">
    <property type="interactions" value="424"/>
</dbReference>
<dbReference type="InterPro" id="IPR001005">
    <property type="entry name" value="SANT/Myb"/>
</dbReference>
<dbReference type="InterPro" id="IPR009057">
    <property type="entry name" value="Homeodomain-like_sf"/>
</dbReference>
<feature type="region of interest" description="Disordered" evidence="5">
    <location>
        <begin position="600"/>
        <end position="632"/>
    </location>
</feature>
<feature type="coiled-coil region" evidence="4">
    <location>
        <begin position="359"/>
        <end position="386"/>
    </location>
</feature>
<feature type="compositionally biased region" description="Polar residues" evidence="5">
    <location>
        <begin position="611"/>
        <end position="621"/>
    </location>
</feature>
<feature type="compositionally biased region" description="Gly residues" evidence="5">
    <location>
        <begin position="81"/>
        <end position="91"/>
    </location>
</feature>
<reference evidence="7" key="3">
    <citation type="journal article" date="2013" name="Nucleic Acids Res.">
        <title>The genome of Anopheles darlingi, the main neotropical malaria vector.</title>
        <authorList>
            <person name="Marinotti O."/>
            <person name="Cerqueira G.C."/>
            <person name="de Almeida L.G."/>
            <person name="Ferro M.I."/>
            <person name="Loreto E.L."/>
            <person name="Zaha A."/>
            <person name="Teixeira S.M."/>
            <person name="Wespiser A.R."/>
            <person name="Almeida E Silva A."/>
            <person name="Schlindwein A.D."/>
            <person name="Pacheco A.C."/>
            <person name="Silva A.L."/>
            <person name="Graveley B.R."/>
            <person name="Walenz B.P."/>
            <person name="Lima Bde A."/>
            <person name="Ribeiro C.A."/>
            <person name="Nunes-Silva C.G."/>
            <person name="de Carvalho C.R."/>
            <person name="Soares C.M."/>
            <person name="de Menezes C.B."/>
            <person name="Matiolli C."/>
            <person name="Caffrey D."/>
            <person name="Araujo D.A."/>
            <person name="de Oliveira D.M."/>
            <person name="Golenbock D."/>
            <person name="Grisard E.C."/>
            <person name="Fantinatti-Garboggini F."/>
            <person name="de Carvalho F.M."/>
            <person name="Barcellos F.G."/>
            <person name="Prosdocimi F."/>
            <person name="May G."/>
            <person name="Azevedo Junior G.M."/>
            <person name="Guimaraes G.M."/>
            <person name="Goldman G.H."/>
            <person name="Padilha I.Q."/>
            <person name="Batista Jda S."/>
            <person name="Ferro J.A."/>
            <person name="Ribeiro J.M."/>
            <person name="Fietto J.L."/>
            <person name="Dabbas K.M."/>
            <person name="Cerdeira L."/>
            <person name="Agnez-Lima L.F."/>
            <person name="Brocchi M."/>
            <person name="de Carvalho M.O."/>
            <person name="Teixeira Mde M."/>
            <person name="Diniz Maia Mde M."/>
            <person name="Goldman M.H."/>
            <person name="Cruz Schneider M.P."/>
            <person name="Felipe M.S."/>
            <person name="Hungria M."/>
            <person name="Nicolas M.F."/>
            <person name="Pereira M."/>
            <person name="Montes M.A."/>
            <person name="Cantao M.E."/>
            <person name="Vincentz M."/>
            <person name="Rafael M.S."/>
            <person name="Silverman N."/>
            <person name="Stoco P.H."/>
            <person name="Souza R.C."/>
            <person name="Vicentini R."/>
            <person name="Gazzinelli R.T."/>
            <person name="Neves Rde O."/>
            <person name="Silva R."/>
            <person name="Astolfi-Filho S."/>
            <person name="Maciel T.E."/>
            <person name="Urmenyi T.P."/>
            <person name="Tadei W.P."/>
            <person name="Camargo E.P."/>
            <person name="de Vasconcelos A.T."/>
        </authorList>
    </citation>
    <scope>NUCLEOTIDE SEQUENCE</scope>
</reference>
<dbReference type="VEuPathDB" id="VectorBase:ADAC003787"/>
<keyword evidence="3" id="KW-0539">Nucleus</keyword>
<keyword evidence="9" id="KW-1185">Reference proteome</keyword>
<feature type="region of interest" description="Disordered" evidence="5">
    <location>
        <begin position="747"/>
        <end position="772"/>
    </location>
</feature>
<feature type="region of interest" description="Disordered" evidence="5">
    <location>
        <begin position="1"/>
        <end position="24"/>
    </location>
</feature>
<feature type="region of interest" description="Disordered" evidence="5">
    <location>
        <begin position="129"/>
        <end position="150"/>
    </location>
</feature>
<protein>
    <recommendedName>
        <fullName evidence="6">Myb-like domain-containing protein</fullName>
    </recommendedName>
</protein>
<sequence>MESDHTMESGGEREDEHSMETPSSLVVMVERVSQELSQDVEPSKSFSNSIITEACITEATEALKLLPLSATETVGAAPPATGGGGGGGGGPTPQEEILGSVTTTFGTAEDPESGHTLRTSARVKHKMRMDSIRCSNPPPAAASASERKDQTKLTVTAALPKTPGQQKRMRVIWSNHDKNLFFEALNEYGKDFEAIQNYLNSKKRRKESSEQTFKAKDVRNLYYKINQMVSKYMAFSDEIKREAQELYALINYGEMRKKVPFQNKKYLHKLKDLVCKGFTTVREKGKNIRIKTPSCRALRKLNQLEEWQEEIKLPPRVDVLLKPLTMEAWAHVQSLAQNPCVKITVTIQKRLSALLQLFQHKWRSQHQRLEERVEEMKKTAGSMSSKVPRQRLLNDVYFCSQIAAAVGVDGGTAMPNALLHFMPLQTAIIHRPMISLVEFQSNTSICLNSYEQRIGVTVRTETLCTDKMTTSCKDRLQMNVKRLRTDCGSEKGTPESGKKFKVCEGTGSGVVGSKDIKEEKHHPSELSVQQQSGGLLQFGEMFKSSSESIELKEVECFDDMKNIFSETTNFVLKSTFACEVRRGSTQTTSDFLNLHSDTSSDGFAPIESDTKGQTDNGNYSTGEEAGSAKPSVIKKKWQSSKRKCSKENALINQFRPLVSEEEIRKIRDGWTLTNVGDLTVGDLYLIFGEDMKLYLEYDWLVDEMAPRIGAAGGAEPPPPSSSDPAVMDGNDGCLAVVNAECDKLEPILPSKSNTDETTSGNEVEKEDARRKICASTNSSTTVSGRLKQLMALVNLRDRNYKKKCVCGTGVERKLKRGENDTDPLTVQCDNCALFKQPLLPVRNTSSNVLSNLPVPSQVRYKQKRWWRSRVNHQHTPQQLQPPPAPVVTFAKVNPVAGGSSPSQQQAPQLLKPLLFGGKGEILTHQATTMQSLETNTAQHRINTGEGGTAEDRTGSIRANPASSNEITESAISSRLSANNIRRASVDSCISLFDISLPSTSSSLMNIFSSESDLSPAGGDGEGELLPEASSNVGGRRKLLDSDMTDISLSSVFGLLGASSYPSEQSPTTQPNDSDMAISVLGESSIDYIAHFEEIAAELRAQQNT</sequence>
<dbReference type="EnsemblMetazoa" id="ADAC003787-RA">
    <property type="protein sequence ID" value="ADAC003787-PA"/>
    <property type="gene ID" value="ADAC003787"/>
</dbReference>
<accession>W5JNK8</accession>
<reference evidence="7 9" key="1">
    <citation type="journal article" date="2010" name="BMC Genomics">
        <title>Combination of measures distinguishes pre-miRNAs from other stem-loops in the genome of the newly sequenced Anopheles darlingi.</title>
        <authorList>
            <person name="Mendes N.D."/>
            <person name="Freitas A.T."/>
            <person name="Vasconcelos A.T."/>
            <person name="Sagot M.F."/>
        </authorList>
    </citation>
    <scope>NUCLEOTIDE SEQUENCE</scope>
</reference>
<dbReference type="Gene3D" id="1.20.58.1880">
    <property type="match status" value="1"/>
</dbReference>
<keyword evidence="4" id="KW-0175">Coiled coil</keyword>
<dbReference type="AlphaFoldDB" id="W5JNK8"/>
<evidence type="ECO:0000313" key="7">
    <source>
        <dbReference type="EMBL" id="ETN64470.1"/>
    </source>
</evidence>
<evidence type="ECO:0000256" key="2">
    <source>
        <dbReference type="ARBA" id="ARBA00023125"/>
    </source>
</evidence>
<dbReference type="PANTHER" id="PTHR21677:SF1">
    <property type="entry name" value="PROTEIN CRAMPED-LIKE"/>
    <property type="match status" value="1"/>
</dbReference>
<dbReference type="VEuPathDB" id="VectorBase:ADAR2_006666"/>
<name>W5JNK8_ANODA</name>
<proteinExistence type="predicted"/>
<dbReference type="InterPro" id="IPR055315">
    <property type="entry name" value="Cramped-like"/>
</dbReference>
<evidence type="ECO:0000256" key="3">
    <source>
        <dbReference type="ARBA" id="ARBA00023242"/>
    </source>
</evidence>
<feature type="region of interest" description="Disordered" evidence="5">
    <location>
        <begin position="941"/>
        <end position="962"/>
    </location>
</feature>
<dbReference type="OMA" id="WSNHDKN"/>
<feature type="compositionally biased region" description="Polar residues" evidence="5">
    <location>
        <begin position="750"/>
        <end position="761"/>
    </location>
</feature>
<dbReference type="PANTHER" id="PTHR21677">
    <property type="entry name" value="CRAMPED PROTEIN"/>
    <property type="match status" value="1"/>
</dbReference>
<evidence type="ECO:0000256" key="1">
    <source>
        <dbReference type="ARBA" id="ARBA00004123"/>
    </source>
</evidence>